<dbReference type="AlphaFoldDB" id="A0ABC8Y0W6"/>
<evidence type="ECO:0000313" key="4">
    <source>
        <dbReference type="Proteomes" id="UP001497457"/>
    </source>
</evidence>
<feature type="compositionally biased region" description="Pro residues" evidence="1">
    <location>
        <begin position="72"/>
        <end position="102"/>
    </location>
</feature>
<reference evidence="3" key="1">
    <citation type="submission" date="2024-10" db="EMBL/GenBank/DDBJ databases">
        <authorList>
            <person name="Ryan C."/>
        </authorList>
    </citation>
    <scope>NUCLEOTIDE SEQUENCE [LARGE SCALE GENOMIC DNA]</scope>
</reference>
<accession>A0ABC8Y0W6</accession>
<feature type="chain" id="PRO_5044885042" evidence="2">
    <location>
        <begin position="21"/>
        <end position="102"/>
    </location>
</feature>
<organism evidence="3 4">
    <name type="scientific">Urochloa decumbens</name>
    <dbReference type="NCBI Taxonomy" id="240449"/>
    <lineage>
        <taxon>Eukaryota</taxon>
        <taxon>Viridiplantae</taxon>
        <taxon>Streptophyta</taxon>
        <taxon>Embryophyta</taxon>
        <taxon>Tracheophyta</taxon>
        <taxon>Spermatophyta</taxon>
        <taxon>Magnoliopsida</taxon>
        <taxon>Liliopsida</taxon>
        <taxon>Poales</taxon>
        <taxon>Poaceae</taxon>
        <taxon>PACMAD clade</taxon>
        <taxon>Panicoideae</taxon>
        <taxon>Panicodae</taxon>
        <taxon>Paniceae</taxon>
        <taxon>Melinidinae</taxon>
        <taxon>Urochloa</taxon>
    </lineage>
</organism>
<sequence>MRLFKLISILLIALTTINVPRPVAVQARPGMRQPPAPRAGRSRSMVKPRLPPPPPPPPHHHRHNRHGMRSLPRPPPPYPPLDVQPLSPSAPPPPATPPPCHH</sequence>
<evidence type="ECO:0000313" key="3">
    <source>
        <dbReference type="EMBL" id="CAL4934325.1"/>
    </source>
</evidence>
<feature type="region of interest" description="Disordered" evidence="1">
    <location>
        <begin position="21"/>
        <end position="102"/>
    </location>
</feature>
<dbReference type="EMBL" id="OZ075125">
    <property type="protein sequence ID" value="CAL4934325.1"/>
    <property type="molecule type" value="Genomic_DNA"/>
</dbReference>
<evidence type="ECO:0000256" key="1">
    <source>
        <dbReference type="SAM" id="MobiDB-lite"/>
    </source>
</evidence>
<name>A0ABC8Y0W6_9POAL</name>
<protein>
    <submittedName>
        <fullName evidence="3">Uncharacterized protein</fullName>
    </submittedName>
</protein>
<proteinExistence type="predicted"/>
<gene>
    <name evidence="3" type="ORF">URODEC1_LOCUS28604</name>
</gene>
<dbReference type="Proteomes" id="UP001497457">
    <property type="component" value="Chromosome 15b"/>
</dbReference>
<feature type="signal peptide" evidence="2">
    <location>
        <begin position="1"/>
        <end position="20"/>
    </location>
</feature>
<evidence type="ECO:0000256" key="2">
    <source>
        <dbReference type="SAM" id="SignalP"/>
    </source>
</evidence>
<keyword evidence="2" id="KW-0732">Signal</keyword>
<feature type="compositionally biased region" description="Basic residues" evidence="1">
    <location>
        <begin position="58"/>
        <end position="68"/>
    </location>
</feature>
<keyword evidence="4" id="KW-1185">Reference proteome</keyword>